<evidence type="ECO:0000313" key="10">
    <source>
        <dbReference type="EMBL" id="WWC87669.1"/>
    </source>
</evidence>
<keyword evidence="3 8" id="KW-0732">Signal</keyword>
<dbReference type="Pfam" id="PF09430">
    <property type="entry name" value="EMC7_beta-sandw"/>
    <property type="match status" value="1"/>
</dbReference>
<comment type="subcellular location">
    <subcellularLocation>
        <location evidence="1">Membrane</location>
        <topology evidence="1">Single-pass membrane protein</topology>
    </subcellularLocation>
</comment>
<evidence type="ECO:0000256" key="1">
    <source>
        <dbReference type="ARBA" id="ARBA00004167"/>
    </source>
</evidence>
<keyword evidence="4 7" id="KW-1133">Transmembrane helix</keyword>
<evidence type="ECO:0000313" key="11">
    <source>
        <dbReference type="Proteomes" id="UP001355207"/>
    </source>
</evidence>
<evidence type="ECO:0000256" key="4">
    <source>
        <dbReference type="ARBA" id="ARBA00022989"/>
    </source>
</evidence>
<evidence type="ECO:0000256" key="8">
    <source>
        <dbReference type="SAM" id="SignalP"/>
    </source>
</evidence>
<evidence type="ECO:0000256" key="6">
    <source>
        <dbReference type="SAM" id="MobiDB-lite"/>
    </source>
</evidence>
<keyword evidence="11" id="KW-1185">Reference proteome</keyword>
<organism evidence="10 11">
    <name type="scientific">Kwoniella dendrophila CBS 6074</name>
    <dbReference type="NCBI Taxonomy" id="1295534"/>
    <lineage>
        <taxon>Eukaryota</taxon>
        <taxon>Fungi</taxon>
        <taxon>Dikarya</taxon>
        <taxon>Basidiomycota</taxon>
        <taxon>Agaricomycotina</taxon>
        <taxon>Tremellomycetes</taxon>
        <taxon>Tremellales</taxon>
        <taxon>Cryptococcaceae</taxon>
        <taxon>Kwoniella</taxon>
    </lineage>
</organism>
<evidence type="ECO:0000256" key="5">
    <source>
        <dbReference type="ARBA" id="ARBA00023136"/>
    </source>
</evidence>
<keyword evidence="5 7" id="KW-0472">Membrane</keyword>
<feature type="signal peptide" evidence="8">
    <location>
        <begin position="1"/>
        <end position="19"/>
    </location>
</feature>
<dbReference type="EMBL" id="CP144100">
    <property type="protein sequence ID" value="WWC87669.1"/>
    <property type="molecule type" value="Genomic_DNA"/>
</dbReference>
<proteinExistence type="predicted"/>
<dbReference type="Proteomes" id="UP001355207">
    <property type="component" value="Chromosome 3"/>
</dbReference>
<dbReference type="InterPro" id="IPR039163">
    <property type="entry name" value="EMC7"/>
</dbReference>
<dbReference type="PANTHER" id="PTHR13605:SF4">
    <property type="entry name" value="ER MEMBRANE PROTEIN COMPLEX SUBUNIT 7"/>
    <property type="match status" value="1"/>
</dbReference>
<evidence type="ECO:0000256" key="2">
    <source>
        <dbReference type="ARBA" id="ARBA00022692"/>
    </source>
</evidence>
<reference evidence="10 11" key="1">
    <citation type="submission" date="2024-01" db="EMBL/GenBank/DDBJ databases">
        <title>Comparative genomics of Cryptococcus and Kwoniella reveals pathogenesis evolution and contrasting modes of karyotype evolution via chromosome fusion or intercentromeric recombination.</title>
        <authorList>
            <person name="Coelho M.A."/>
            <person name="David-Palma M."/>
            <person name="Shea T."/>
            <person name="Bowers K."/>
            <person name="McGinley-Smith S."/>
            <person name="Mohammad A.W."/>
            <person name="Gnirke A."/>
            <person name="Yurkov A.M."/>
            <person name="Nowrousian M."/>
            <person name="Sun S."/>
            <person name="Cuomo C.A."/>
            <person name="Heitman J."/>
        </authorList>
    </citation>
    <scope>NUCLEOTIDE SEQUENCE [LARGE SCALE GENOMIC DNA]</scope>
    <source>
        <strain evidence="10 11">CBS 6074</strain>
    </source>
</reference>
<feature type="chain" id="PRO_5043579027" description="ER membrane protein complex subunit 7 beta-sandwich domain-containing protein" evidence="8">
    <location>
        <begin position="20"/>
        <end position="269"/>
    </location>
</feature>
<feature type="compositionally biased region" description="Polar residues" evidence="6">
    <location>
        <begin position="233"/>
        <end position="260"/>
    </location>
</feature>
<dbReference type="GO" id="GO:0072546">
    <property type="term" value="C:EMC complex"/>
    <property type="evidence" value="ECO:0007669"/>
    <property type="project" value="TreeGrafter"/>
</dbReference>
<evidence type="ECO:0000256" key="7">
    <source>
        <dbReference type="SAM" id="Phobius"/>
    </source>
</evidence>
<keyword evidence="2 7" id="KW-0812">Transmembrane</keyword>
<feature type="domain" description="ER membrane protein complex subunit 7 beta-sandwich" evidence="9">
    <location>
        <begin position="38"/>
        <end position="179"/>
    </location>
</feature>
<dbReference type="GeneID" id="91093232"/>
<sequence>MKFIANFLALLTLLPSILAVTLNGQIQFSDILPRFDLPIGSKVSINHGERKLWIKKDGSFEVPSLEEGEYILEPLVPGYIFQSYLITVEPQTPVAIPEQSSPAQPSDQPDPDIASSSTEPSFQIHVQPFFPSKLPLTTSLSSIPFNPFLLIQPLAKEDYFTPKSGLNLGGLLKSPMVLMMLFSAIMLFALPKLTASLSDMDPEMAKEMAETREKMNKYQNMDLAGSLSNMLAGSTESSTTATVNTGSGSNTPSKSGTSANAGGKKGRRR</sequence>
<feature type="region of interest" description="Disordered" evidence="6">
    <location>
        <begin position="96"/>
        <end position="118"/>
    </location>
</feature>
<evidence type="ECO:0000259" key="9">
    <source>
        <dbReference type="Pfam" id="PF09430"/>
    </source>
</evidence>
<accession>A0AAX4JSE1</accession>
<feature type="region of interest" description="Disordered" evidence="6">
    <location>
        <begin position="233"/>
        <end position="269"/>
    </location>
</feature>
<dbReference type="RefSeq" id="XP_066074432.1">
    <property type="nucleotide sequence ID" value="XM_066218335.1"/>
</dbReference>
<feature type="transmembrane region" description="Helical" evidence="7">
    <location>
        <begin position="171"/>
        <end position="190"/>
    </location>
</feature>
<dbReference type="AlphaFoldDB" id="A0AAX4JSE1"/>
<dbReference type="PANTHER" id="PTHR13605">
    <property type="entry name" value="ER MEMBRANE PROTEIN COMPLEX SUBUNIT 7"/>
    <property type="match status" value="1"/>
</dbReference>
<feature type="compositionally biased region" description="Low complexity" evidence="6">
    <location>
        <begin position="99"/>
        <end position="117"/>
    </location>
</feature>
<protein>
    <recommendedName>
        <fullName evidence="9">ER membrane protein complex subunit 7 beta-sandwich domain-containing protein</fullName>
    </recommendedName>
</protein>
<name>A0AAX4JSE1_9TREE</name>
<gene>
    <name evidence="10" type="ORF">L201_002560</name>
</gene>
<dbReference type="InterPro" id="IPR019008">
    <property type="entry name" value="Beta_sandwich_EMC7"/>
</dbReference>
<evidence type="ECO:0000256" key="3">
    <source>
        <dbReference type="ARBA" id="ARBA00022729"/>
    </source>
</evidence>